<reference evidence="2" key="2">
    <citation type="journal article" date="2022" name="Microbiol. Resour. Announc.">
        <title>Whole-Genome Sequence of Entomortierella parvispora E1425, a Mucoromycotan Fungus Associated with Burkholderiaceae-Related Endosymbiotic Bacteria.</title>
        <authorList>
            <person name="Herlambang A."/>
            <person name="Guo Y."/>
            <person name="Takashima Y."/>
            <person name="Narisawa K."/>
            <person name="Ohta H."/>
            <person name="Nishizawa T."/>
        </authorList>
    </citation>
    <scope>NUCLEOTIDE SEQUENCE</scope>
    <source>
        <strain evidence="2">E1425</strain>
    </source>
</reference>
<protein>
    <submittedName>
        <fullName evidence="2">Uncharacterized protein</fullName>
    </submittedName>
</protein>
<evidence type="ECO:0000256" key="1">
    <source>
        <dbReference type="SAM" id="Phobius"/>
    </source>
</evidence>
<evidence type="ECO:0000313" key="3">
    <source>
        <dbReference type="Proteomes" id="UP000827284"/>
    </source>
</evidence>
<organism evidence="2 3">
    <name type="scientific">Entomortierella parvispora</name>
    <dbReference type="NCBI Taxonomy" id="205924"/>
    <lineage>
        <taxon>Eukaryota</taxon>
        <taxon>Fungi</taxon>
        <taxon>Fungi incertae sedis</taxon>
        <taxon>Mucoromycota</taxon>
        <taxon>Mortierellomycotina</taxon>
        <taxon>Mortierellomycetes</taxon>
        <taxon>Mortierellales</taxon>
        <taxon>Mortierellaceae</taxon>
        <taxon>Entomortierella</taxon>
    </lineage>
</organism>
<sequence length="244" mass="27561">MTASSLLHRSSKSLQIFRLILVSLGALMLVLDIVSTVALEDSWAYKIRALPPGSHSLNRTSADMAYYSVQFLPDLFTISLYTLLVVLARRGNRVRDSPSTTQTSRMFSHWPALRVLFTLFLSGFMMFWPFKSIDSLRIFIAMMNSFLSSMQVEGGAKNPTFSQLYFCQLKPTPADLANEPNEPLLWYWSGCVVARARDIVAILTAVLILVELAWSLKEAYLKENKAVHRELLDAVSIDENCEKI</sequence>
<evidence type="ECO:0000313" key="2">
    <source>
        <dbReference type="EMBL" id="GJJ71838.1"/>
    </source>
</evidence>
<keyword evidence="1" id="KW-1133">Transmembrane helix</keyword>
<reference evidence="2" key="1">
    <citation type="submission" date="2021-11" db="EMBL/GenBank/DDBJ databases">
        <authorList>
            <person name="Herlambang A."/>
            <person name="Guo Y."/>
            <person name="Takashima Y."/>
            <person name="Nishizawa T."/>
        </authorList>
    </citation>
    <scope>NUCLEOTIDE SEQUENCE</scope>
    <source>
        <strain evidence="2">E1425</strain>
    </source>
</reference>
<name>A0A9P3H881_9FUNG</name>
<comment type="caution">
    <text evidence="2">The sequence shown here is derived from an EMBL/GenBank/DDBJ whole genome shotgun (WGS) entry which is preliminary data.</text>
</comment>
<feature type="transmembrane region" description="Helical" evidence="1">
    <location>
        <begin position="109"/>
        <end position="130"/>
    </location>
</feature>
<dbReference type="AlphaFoldDB" id="A0A9P3H881"/>
<proteinExistence type="predicted"/>
<feature type="transmembrane region" description="Helical" evidence="1">
    <location>
        <begin position="16"/>
        <end position="39"/>
    </location>
</feature>
<keyword evidence="1" id="KW-0812">Transmembrane</keyword>
<gene>
    <name evidence="2" type="ORF">EMPS_04195</name>
</gene>
<accession>A0A9P3H881</accession>
<feature type="transmembrane region" description="Helical" evidence="1">
    <location>
        <begin position="64"/>
        <end position="88"/>
    </location>
</feature>
<keyword evidence="1" id="KW-0472">Membrane</keyword>
<dbReference type="Proteomes" id="UP000827284">
    <property type="component" value="Unassembled WGS sequence"/>
</dbReference>
<dbReference type="EMBL" id="BQFW01000006">
    <property type="protein sequence ID" value="GJJ71838.1"/>
    <property type="molecule type" value="Genomic_DNA"/>
</dbReference>
<keyword evidence="3" id="KW-1185">Reference proteome</keyword>